<accession>A0A6M3XJU8</accession>
<name>A0A6M3XJU8_9ZZZZ</name>
<dbReference type="EMBL" id="MT144715">
    <property type="protein sequence ID" value="QJH98079.1"/>
    <property type="molecule type" value="Genomic_DNA"/>
</dbReference>
<dbReference type="AlphaFoldDB" id="A0A6M3XJU8"/>
<gene>
    <name evidence="1" type="ORF">TM448B01184_0001</name>
</gene>
<protein>
    <submittedName>
        <fullName evidence="1">Uncharacterized protein</fullName>
    </submittedName>
</protein>
<proteinExistence type="predicted"/>
<evidence type="ECO:0000313" key="1">
    <source>
        <dbReference type="EMBL" id="QJH98079.1"/>
    </source>
</evidence>
<sequence>MKAAKYLKKQEWSMGNGQCPKCCGVPPDWLGHPLHLDSNTIGHQPGCQLASSLISLGIQPIMIGKFVSDMVYECYINDSGVLSTRPKTKNGCPKVKAINEEFEAKLIDAIFGELHNQANSANT</sequence>
<reference evidence="1" key="1">
    <citation type="submission" date="2020-03" db="EMBL/GenBank/DDBJ databases">
        <title>The deep terrestrial virosphere.</title>
        <authorList>
            <person name="Holmfeldt K."/>
            <person name="Nilsson E."/>
            <person name="Simone D."/>
            <person name="Lopez-Fernandez M."/>
            <person name="Wu X."/>
            <person name="de Brujin I."/>
            <person name="Lundin D."/>
            <person name="Andersson A."/>
            <person name="Bertilsson S."/>
            <person name="Dopson M."/>
        </authorList>
    </citation>
    <scope>NUCLEOTIDE SEQUENCE</scope>
    <source>
        <strain evidence="1">TM448B01184</strain>
    </source>
</reference>
<organism evidence="1">
    <name type="scientific">viral metagenome</name>
    <dbReference type="NCBI Taxonomy" id="1070528"/>
    <lineage>
        <taxon>unclassified sequences</taxon>
        <taxon>metagenomes</taxon>
        <taxon>organismal metagenomes</taxon>
    </lineage>
</organism>